<dbReference type="RefSeq" id="XP_030055618.1">
    <property type="nucleotide sequence ID" value="XM_030199758.1"/>
</dbReference>
<organism evidence="3 4">
    <name type="scientific">Microcaecilia unicolor</name>
    <dbReference type="NCBI Taxonomy" id="1415580"/>
    <lineage>
        <taxon>Eukaryota</taxon>
        <taxon>Metazoa</taxon>
        <taxon>Chordata</taxon>
        <taxon>Craniata</taxon>
        <taxon>Vertebrata</taxon>
        <taxon>Euteleostomi</taxon>
        <taxon>Amphibia</taxon>
        <taxon>Gymnophiona</taxon>
        <taxon>Siphonopidae</taxon>
        <taxon>Microcaecilia</taxon>
    </lineage>
</organism>
<name>A0A6P7XSX7_9AMPH</name>
<evidence type="ECO:0000256" key="1">
    <source>
        <dbReference type="SAM" id="Coils"/>
    </source>
</evidence>
<proteinExistence type="predicted"/>
<accession>A0A6P7XSX7</accession>
<keyword evidence="1" id="KW-0175">Coiled coil</keyword>
<gene>
    <name evidence="4" type="primary">CCDC83</name>
</gene>
<dbReference type="GeneID" id="115468225"/>
<evidence type="ECO:0000313" key="4">
    <source>
        <dbReference type="RefSeq" id="XP_030055618.1"/>
    </source>
</evidence>
<feature type="region of interest" description="Disordered" evidence="2">
    <location>
        <begin position="1"/>
        <end position="22"/>
    </location>
</feature>
<dbReference type="PANTHER" id="PTHR21468:SF1">
    <property type="entry name" value="COILED-COIL DOMAIN-CONTAINING PROTEIN 83"/>
    <property type="match status" value="1"/>
</dbReference>
<sequence length="405" mass="47337">MGKTEKKGKGKKKEGKKSKSEDKLTFAEALLAFQIQIKESSIDASLAEIRQIEEKNRRYKERNERLKAEQLGYIKNILIETKEQERELAKKEVVNGEQVDEAIKEKWEFIRNNEQILEDLRSQVNDLDKKVMEKQTEKEYWLEYKNVGSKDHAKQIQLLEAEICKIKEIFKEIKEHFRKTLESMKNDISRLAEKRMDAKKEQATEYAIKHIDRKSRQEIKENDWMNKEVANYRKDVYDLEVAVQKLEEENLELIRHLFNCRLKDLNIPRNLFLTQAAGLEVPAEELLEKDVELSTSSDIEAEHATPESMIDTYLSDEEELKKSNLLESLSQDLTDILYGDGKDLQEYLRLGPLELKLMSIVGRAISIQKDGKDASVKGHIEDISETTRPKWPITYELIKSTFSLK</sequence>
<dbReference type="OrthoDB" id="10005859at2759"/>
<dbReference type="CTD" id="220047"/>
<dbReference type="PANTHER" id="PTHR21468">
    <property type="entry name" value="HSD9"/>
    <property type="match status" value="1"/>
</dbReference>
<dbReference type="FunCoup" id="A0A6P7XSX7">
    <property type="interactions" value="14"/>
</dbReference>
<protein>
    <submittedName>
        <fullName evidence="4">Coiled-coil domain-containing protein 83</fullName>
    </submittedName>
</protein>
<dbReference type="AlphaFoldDB" id="A0A6P7XSX7"/>
<feature type="coiled-coil region" evidence="1">
    <location>
        <begin position="174"/>
        <end position="201"/>
    </location>
</feature>
<evidence type="ECO:0000313" key="3">
    <source>
        <dbReference type="Proteomes" id="UP000515156"/>
    </source>
</evidence>
<dbReference type="InParanoid" id="A0A6P7XSX7"/>
<evidence type="ECO:0000256" key="2">
    <source>
        <dbReference type="SAM" id="MobiDB-lite"/>
    </source>
</evidence>
<keyword evidence="3" id="KW-1185">Reference proteome</keyword>
<feature type="coiled-coil region" evidence="1">
    <location>
        <begin position="35"/>
        <end position="137"/>
    </location>
</feature>
<reference evidence="4" key="1">
    <citation type="submission" date="2025-08" db="UniProtKB">
        <authorList>
            <consortium name="RefSeq"/>
        </authorList>
    </citation>
    <scope>IDENTIFICATION</scope>
</reference>
<dbReference type="KEGG" id="muo:115468225"/>
<dbReference type="Proteomes" id="UP000515156">
    <property type="component" value="Chromosome 4"/>
</dbReference>
<dbReference type="InterPro" id="IPR026702">
    <property type="entry name" value="CCDC83"/>
</dbReference>